<feature type="transmembrane region" description="Helical" evidence="1">
    <location>
        <begin position="71"/>
        <end position="90"/>
    </location>
</feature>
<name>A0A3N6SEL8_9GAMM</name>
<organism evidence="2 3">
    <name type="scientific">Erwinia psidii</name>
    <dbReference type="NCBI Taxonomy" id="69224"/>
    <lineage>
        <taxon>Bacteria</taxon>
        <taxon>Pseudomonadati</taxon>
        <taxon>Pseudomonadota</taxon>
        <taxon>Gammaproteobacteria</taxon>
        <taxon>Enterobacterales</taxon>
        <taxon>Erwiniaceae</taxon>
        <taxon>Erwinia</taxon>
    </lineage>
</organism>
<reference evidence="2 3" key="1">
    <citation type="submission" date="2018-10" db="EMBL/GenBank/DDBJ databases">
        <title>Draft genome sequence for the type isolate of Erwinia psidii, agent causal of bacterial blight in guava (Psidium guajava) and wilt and die-back of Eucalyptus spp.</title>
        <authorList>
            <person name="Hermenegildo P.S."/>
            <person name="Santos S.A."/>
            <person name="Guimaraes L.M.S."/>
            <person name="Vidigal P.M.P."/>
            <person name="Pereira I.C."/>
            <person name="Badel J.L."/>
            <person name="Alfenas-Zerbini P."/>
            <person name="Ferreira M.A.S.V."/>
            <person name="Alfenas A.C."/>
        </authorList>
    </citation>
    <scope>NUCLEOTIDE SEQUENCE [LARGE SCALE GENOMIC DNA]</scope>
    <source>
        <strain evidence="2 3">IBSBF 435</strain>
    </source>
</reference>
<accession>A0A3N6SEL8</accession>
<evidence type="ECO:0000313" key="2">
    <source>
        <dbReference type="EMBL" id="RQM39880.1"/>
    </source>
</evidence>
<dbReference type="RefSeq" id="WP_124231331.1">
    <property type="nucleotide sequence ID" value="NZ_RHHM01000001.1"/>
</dbReference>
<sequence>MNAITRFNRFKRQEITAGKAELRNLFTLLHKSYDHPPLDEDWRGEAALRDGFPARMHCFKSFSNISSEMRGYLLLIFSFWILSMMLLTCLSP</sequence>
<evidence type="ECO:0000313" key="3">
    <source>
        <dbReference type="Proteomes" id="UP000279457"/>
    </source>
</evidence>
<proteinExistence type="predicted"/>
<protein>
    <submittedName>
        <fullName evidence="2">Uncharacterized protein</fullName>
    </submittedName>
</protein>
<keyword evidence="1" id="KW-0472">Membrane</keyword>
<keyword evidence="3" id="KW-1185">Reference proteome</keyword>
<dbReference type="EMBL" id="RHHM01000001">
    <property type="protein sequence ID" value="RQM39880.1"/>
    <property type="molecule type" value="Genomic_DNA"/>
</dbReference>
<keyword evidence="1" id="KW-0812">Transmembrane</keyword>
<gene>
    <name evidence="2" type="ORF">EB241_00770</name>
</gene>
<dbReference type="AlphaFoldDB" id="A0A3N6SEL8"/>
<dbReference type="Proteomes" id="UP000279457">
    <property type="component" value="Unassembled WGS sequence"/>
</dbReference>
<evidence type="ECO:0000256" key="1">
    <source>
        <dbReference type="SAM" id="Phobius"/>
    </source>
</evidence>
<keyword evidence="1" id="KW-1133">Transmembrane helix</keyword>
<comment type="caution">
    <text evidence="2">The sequence shown here is derived from an EMBL/GenBank/DDBJ whole genome shotgun (WGS) entry which is preliminary data.</text>
</comment>